<reference evidence="2 3" key="1">
    <citation type="submission" date="2016-10" db="EMBL/GenBank/DDBJ databases">
        <authorList>
            <person name="de Groot N.N."/>
        </authorList>
    </citation>
    <scope>NUCLEOTIDE SEQUENCE [LARGE SCALE GENOMIC DNA]</scope>
    <source>
        <strain evidence="2 3">S3b</strain>
    </source>
</reference>
<dbReference type="OrthoDB" id="1641401at2"/>
<protein>
    <submittedName>
        <fullName evidence="2">Uncharacterized protein</fullName>
    </submittedName>
</protein>
<feature type="transmembrane region" description="Helical" evidence="1">
    <location>
        <begin position="211"/>
        <end position="228"/>
    </location>
</feature>
<sequence>MSIKKNYIASVSSYFHLNNKVKIEEALSKLMDECVDHYENVEDMLVSFGHPKSVAYTYGYRPLLVSFTPRHKILKTSEYIFFFLLDFYLILCSIYYMYVFGYLPSLTIFNILYTHSFLLILIQEPFLTMCSISITILMILCLIDTTKPLGKEDLTWNKEKLYQLPSYKVYTYHKHETFFMGIFILFFFLFALFYIFSGLNHSHTHFNVRMIYYFLQSYVALIILSYILDLSKRIYDRKYLISSLISQIITLAALNFAVWQSDFLQHFLYPIKNGFLANNVFLILAVLAIEVICFFKIVKNCYYLFNLRHVESSEQEKESSTQNQLHTKA</sequence>
<evidence type="ECO:0000313" key="3">
    <source>
        <dbReference type="Proteomes" id="UP000182429"/>
    </source>
</evidence>
<organism evidence="2 3">
    <name type="scientific">Kandleria vitulina</name>
    <dbReference type="NCBI Taxonomy" id="1630"/>
    <lineage>
        <taxon>Bacteria</taxon>
        <taxon>Bacillati</taxon>
        <taxon>Bacillota</taxon>
        <taxon>Erysipelotrichia</taxon>
        <taxon>Erysipelotrichales</taxon>
        <taxon>Coprobacillaceae</taxon>
        <taxon>Kandleria</taxon>
    </lineage>
</organism>
<keyword evidence="1" id="KW-1133">Transmembrane helix</keyword>
<dbReference type="eggNOG" id="ENOG5032STW">
    <property type="taxonomic scope" value="Bacteria"/>
</dbReference>
<feature type="transmembrane region" description="Helical" evidence="1">
    <location>
        <begin position="178"/>
        <end position="199"/>
    </location>
</feature>
<name>A0A1H2TKW4_9FIRM</name>
<feature type="transmembrane region" description="Helical" evidence="1">
    <location>
        <begin position="79"/>
        <end position="98"/>
    </location>
</feature>
<feature type="transmembrane region" description="Helical" evidence="1">
    <location>
        <begin position="279"/>
        <end position="298"/>
    </location>
</feature>
<dbReference type="AlphaFoldDB" id="A0A1H2TKW4"/>
<feature type="transmembrane region" description="Helical" evidence="1">
    <location>
        <begin position="118"/>
        <end position="143"/>
    </location>
</feature>
<evidence type="ECO:0000313" key="2">
    <source>
        <dbReference type="EMBL" id="SDW43879.1"/>
    </source>
</evidence>
<dbReference type="Proteomes" id="UP000182429">
    <property type="component" value="Unassembled WGS sequence"/>
</dbReference>
<keyword evidence="1" id="KW-0812">Transmembrane</keyword>
<dbReference type="EMBL" id="FNNF01000014">
    <property type="protein sequence ID" value="SDW43879.1"/>
    <property type="molecule type" value="Genomic_DNA"/>
</dbReference>
<accession>A0A1H2TKW4</accession>
<keyword evidence="1" id="KW-0472">Membrane</keyword>
<gene>
    <name evidence="2" type="ORF">SAMN04487759_11422</name>
</gene>
<dbReference type="RefSeq" id="WP_074686303.1">
    <property type="nucleotide sequence ID" value="NZ_FNNF01000014.1"/>
</dbReference>
<proteinExistence type="predicted"/>
<feature type="transmembrane region" description="Helical" evidence="1">
    <location>
        <begin position="240"/>
        <end position="259"/>
    </location>
</feature>
<evidence type="ECO:0000256" key="1">
    <source>
        <dbReference type="SAM" id="Phobius"/>
    </source>
</evidence>